<gene>
    <name evidence="1" type="ORF">ACFSOY_00545</name>
</gene>
<dbReference type="PANTHER" id="PTHR30121:SF6">
    <property type="entry name" value="SLR6007 PROTEIN"/>
    <property type="match status" value="1"/>
</dbReference>
<keyword evidence="1" id="KW-0067">ATP-binding</keyword>
<dbReference type="PANTHER" id="PTHR30121">
    <property type="entry name" value="UNCHARACTERIZED PROTEIN YJGR-RELATED"/>
    <property type="match status" value="1"/>
</dbReference>
<keyword evidence="1" id="KW-0547">Nucleotide-binding</keyword>
<dbReference type="Pfam" id="PF12846">
    <property type="entry name" value="AAA_10"/>
    <property type="match status" value="1"/>
</dbReference>
<evidence type="ECO:0000313" key="1">
    <source>
        <dbReference type="EMBL" id="MFD2168504.1"/>
    </source>
</evidence>
<dbReference type="GO" id="GO:0005524">
    <property type="term" value="F:ATP binding"/>
    <property type="evidence" value="ECO:0007669"/>
    <property type="project" value="UniProtKB-KW"/>
</dbReference>
<comment type="caution">
    <text evidence="1">The sequence shown here is derived from an EMBL/GenBank/DDBJ whole genome shotgun (WGS) entry which is preliminary data.</text>
</comment>
<accession>A0ABW4ZSN6</accession>
<dbReference type="Proteomes" id="UP001597343">
    <property type="component" value="Unassembled WGS sequence"/>
</dbReference>
<reference evidence="2" key="1">
    <citation type="journal article" date="2019" name="Int. J. Syst. Evol. Microbiol.">
        <title>The Global Catalogue of Microorganisms (GCM) 10K type strain sequencing project: providing services to taxonomists for standard genome sequencing and annotation.</title>
        <authorList>
            <consortium name="The Broad Institute Genomics Platform"/>
            <consortium name="The Broad Institute Genome Sequencing Center for Infectious Disease"/>
            <person name="Wu L."/>
            <person name="Ma J."/>
        </authorList>
    </citation>
    <scope>NUCLEOTIDE SEQUENCE [LARGE SCALE GENOMIC DNA]</scope>
    <source>
        <strain evidence="2">CGMCC 1.13574</strain>
    </source>
</reference>
<dbReference type="Gene3D" id="3.40.50.300">
    <property type="entry name" value="P-loop containing nucleotide triphosphate hydrolases"/>
    <property type="match status" value="2"/>
</dbReference>
<proteinExistence type="predicted"/>
<keyword evidence="2" id="KW-1185">Reference proteome</keyword>
<organism evidence="1 2">
    <name type="scientific">Tumebacillus lipolyticus</name>
    <dbReference type="NCBI Taxonomy" id="1280370"/>
    <lineage>
        <taxon>Bacteria</taxon>
        <taxon>Bacillati</taxon>
        <taxon>Bacillota</taxon>
        <taxon>Bacilli</taxon>
        <taxon>Bacillales</taxon>
        <taxon>Alicyclobacillaceae</taxon>
        <taxon>Tumebacillus</taxon>
    </lineage>
</organism>
<sequence length="493" mass="55708">MLDGLDDAMSLEAKLKAGMSLVQYQTFFAIGADSEAEMHRREAKLKERMDSVMQLVHPPGEALRLWQAFFPGKVDGVERSWSIPADPQMLACSGLLGTMEVGDPKGQWFGYEVHNQSPVFVDWFRAMTELNRTGAVAYVGTLGSGKSIGMKYSSDCMLQWGAIGVVIDPKKREYYSLIERWRSESVWWQFGAESQLSFTPFRLADNRAECKAIAEGWLSVLLNITSRRVDQRASLVIRRALELLYQGEEWDMEHYLEALKQERANKGRTKEEQELADLFYELLAHYEDDAVGRTIFGRDGEGNELNTNARLLVVSTTGLDFPDANTSPDAWSESQRFGVAILYLVAQIGFRRILDAPSHVMKFYDLDEAWRIRAIPEGRALINQMILQGRSMNLVLQLGVQNPDVLLPMPNEANDDLTANLGWIFVGRLISKTQIEHAIRLLGLPDDEDYVTKFQSFENGRGFLRDPQGRIAEIQIEVLPEALLEQFGSTPGK</sequence>
<dbReference type="SUPFAM" id="SSF52540">
    <property type="entry name" value="P-loop containing nucleoside triphosphate hydrolases"/>
    <property type="match status" value="1"/>
</dbReference>
<protein>
    <submittedName>
        <fullName evidence="1">ATP-binding protein</fullName>
    </submittedName>
</protein>
<dbReference type="RefSeq" id="WP_386043275.1">
    <property type="nucleotide sequence ID" value="NZ_JBHUIO010000002.1"/>
</dbReference>
<name>A0ABW4ZSN6_9BACL</name>
<dbReference type="InterPro" id="IPR027417">
    <property type="entry name" value="P-loop_NTPase"/>
</dbReference>
<dbReference type="EMBL" id="JBHUIO010000002">
    <property type="protein sequence ID" value="MFD2168504.1"/>
    <property type="molecule type" value="Genomic_DNA"/>
</dbReference>
<dbReference type="InterPro" id="IPR051162">
    <property type="entry name" value="T4SS_component"/>
</dbReference>
<evidence type="ECO:0000313" key="2">
    <source>
        <dbReference type="Proteomes" id="UP001597343"/>
    </source>
</evidence>